<dbReference type="PRINTS" id="PR00605">
    <property type="entry name" value="CYTCHROMECIC"/>
</dbReference>
<keyword evidence="10" id="KW-1185">Reference proteome</keyword>
<dbReference type="EMBL" id="VMKP01000002">
    <property type="protein sequence ID" value="TVO65566.1"/>
    <property type="molecule type" value="Genomic_DNA"/>
</dbReference>
<sequence length="117" mass="12382">MARRETMICGRLIGGVALSAALLMPGLSSAQGDIEAGRAKAYTCLGCHAVEGYRNAYPSYRVPKLGGQHAGYLVSSLKAYRSGARQHTTMQALASTLSDEDIQDIAAYFASRGPEGQ</sequence>
<dbReference type="PROSITE" id="PS51007">
    <property type="entry name" value="CYTC"/>
    <property type="match status" value="1"/>
</dbReference>
<accession>A0A557RKC5</accession>
<evidence type="ECO:0000256" key="4">
    <source>
        <dbReference type="ARBA" id="ARBA00022982"/>
    </source>
</evidence>
<comment type="caution">
    <text evidence="9">The sequence shown here is derived from an EMBL/GenBank/DDBJ whole genome shotgun (WGS) entry which is preliminary data.</text>
</comment>
<keyword evidence="4" id="KW-0249">Electron transport</keyword>
<dbReference type="InterPro" id="IPR036909">
    <property type="entry name" value="Cyt_c-like_dom_sf"/>
</dbReference>
<protein>
    <submittedName>
        <fullName evidence="9">Cytochrome c</fullName>
    </submittedName>
</protein>
<keyword evidence="2 6" id="KW-0349">Heme</keyword>
<evidence type="ECO:0000313" key="10">
    <source>
        <dbReference type="Proteomes" id="UP000316688"/>
    </source>
</evidence>
<keyword evidence="1" id="KW-0813">Transport</keyword>
<dbReference type="PANTHER" id="PTHR33751">
    <property type="entry name" value="CBB3-TYPE CYTOCHROME C OXIDASE SUBUNIT FIXP"/>
    <property type="match status" value="1"/>
</dbReference>
<dbReference type="Pfam" id="PF00034">
    <property type="entry name" value="Cytochrom_C"/>
    <property type="match status" value="1"/>
</dbReference>
<dbReference type="InterPro" id="IPR050597">
    <property type="entry name" value="Cytochrome_c_Oxidase_Subunit"/>
</dbReference>
<evidence type="ECO:0000259" key="8">
    <source>
        <dbReference type="PROSITE" id="PS51007"/>
    </source>
</evidence>
<evidence type="ECO:0000256" key="6">
    <source>
        <dbReference type="PROSITE-ProRule" id="PRU00433"/>
    </source>
</evidence>
<dbReference type="InterPro" id="IPR009056">
    <property type="entry name" value="Cyt_c-like_dom"/>
</dbReference>
<dbReference type="SUPFAM" id="SSF46626">
    <property type="entry name" value="Cytochrome c"/>
    <property type="match status" value="1"/>
</dbReference>
<keyword evidence="5 6" id="KW-0408">Iron</keyword>
<dbReference type="GO" id="GO:0020037">
    <property type="term" value="F:heme binding"/>
    <property type="evidence" value="ECO:0007669"/>
    <property type="project" value="InterPro"/>
</dbReference>
<keyword evidence="3 6" id="KW-0479">Metal-binding</keyword>
<evidence type="ECO:0000256" key="7">
    <source>
        <dbReference type="SAM" id="SignalP"/>
    </source>
</evidence>
<evidence type="ECO:0000313" key="9">
    <source>
        <dbReference type="EMBL" id="TVO65566.1"/>
    </source>
</evidence>
<dbReference type="Proteomes" id="UP000316688">
    <property type="component" value="Unassembled WGS sequence"/>
</dbReference>
<dbReference type="AlphaFoldDB" id="A0A557RKC5"/>
<gene>
    <name evidence="9" type="ORF">FPL11_05740</name>
</gene>
<evidence type="ECO:0000256" key="1">
    <source>
        <dbReference type="ARBA" id="ARBA00022448"/>
    </source>
</evidence>
<dbReference type="Gene3D" id="1.10.760.10">
    <property type="entry name" value="Cytochrome c-like domain"/>
    <property type="match status" value="1"/>
</dbReference>
<feature type="domain" description="Cytochrome c" evidence="8">
    <location>
        <begin position="32"/>
        <end position="113"/>
    </location>
</feature>
<dbReference type="GO" id="GO:0009055">
    <property type="term" value="F:electron transfer activity"/>
    <property type="evidence" value="ECO:0007669"/>
    <property type="project" value="InterPro"/>
</dbReference>
<dbReference type="PANTHER" id="PTHR33751:SF9">
    <property type="entry name" value="CYTOCHROME C4"/>
    <property type="match status" value="1"/>
</dbReference>
<evidence type="ECO:0000256" key="5">
    <source>
        <dbReference type="ARBA" id="ARBA00023004"/>
    </source>
</evidence>
<evidence type="ECO:0000256" key="3">
    <source>
        <dbReference type="ARBA" id="ARBA00022723"/>
    </source>
</evidence>
<proteinExistence type="predicted"/>
<reference evidence="9 10" key="1">
    <citation type="submission" date="2019-07" db="EMBL/GenBank/DDBJ databases">
        <title>Reclasification of Spiribacter aquaticus.</title>
        <authorList>
            <person name="Leon M.J."/>
            <person name="Sanchez-Porro C."/>
            <person name="Ventosa A."/>
        </authorList>
    </citation>
    <scope>NUCLEOTIDE SEQUENCE [LARGE SCALE GENOMIC DNA]</scope>
    <source>
        <strain evidence="9 10">SP30</strain>
    </source>
</reference>
<dbReference type="GO" id="GO:0005506">
    <property type="term" value="F:iron ion binding"/>
    <property type="evidence" value="ECO:0007669"/>
    <property type="project" value="InterPro"/>
</dbReference>
<evidence type="ECO:0000256" key="2">
    <source>
        <dbReference type="ARBA" id="ARBA00022617"/>
    </source>
</evidence>
<name>A0A557RKC5_9GAMM</name>
<dbReference type="RefSeq" id="WP_110883197.1">
    <property type="nucleotide sequence ID" value="NZ_VMKP01000002.1"/>
</dbReference>
<keyword evidence="7" id="KW-0732">Signal</keyword>
<dbReference type="InterPro" id="IPR008168">
    <property type="entry name" value="Cyt_C_IC"/>
</dbReference>
<feature type="signal peptide" evidence="7">
    <location>
        <begin position="1"/>
        <end position="30"/>
    </location>
</feature>
<feature type="chain" id="PRO_5021931606" evidence="7">
    <location>
        <begin position="31"/>
        <end position="117"/>
    </location>
</feature>
<organism evidence="9 10">
    <name type="scientific">Spiribacter aquaticus</name>
    <dbReference type="NCBI Taxonomy" id="1935996"/>
    <lineage>
        <taxon>Bacteria</taxon>
        <taxon>Pseudomonadati</taxon>
        <taxon>Pseudomonadota</taxon>
        <taxon>Gammaproteobacteria</taxon>
        <taxon>Chromatiales</taxon>
        <taxon>Ectothiorhodospiraceae</taxon>
        <taxon>Spiribacter</taxon>
    </lineage>
</organism>